<feature type="non-terminal residue" evidence="1">
    <location>
        <position position="85"/>
    </location>
</feature>
<protein>
    <submittedName>
        <fullName evidence="1">Esterase</fullName>
    </submittedName>
</protein>
<evidence type="ECO:0000313" key="1">
    <source>
        <dbReference type="EMBL" id="MBD4337952.1"/>
    </source>
</evidence>
<dbReference type="AlphaFoldDB" id="A0A8I0H805"/>
<reference evidence="1" key="1">
    <citation type="submission" date="2020-01" db="EMBL/GenBank/DDBJ databases">
        <authorList>
            <person name="Richard D."/>
        </authorList>
    </citation>
    <scope>NUCLEOTIDE SEQUENCE</scope>
    <source>
        <strain evidence="1">JP541</strain>
    </source>
</reference>
<feature type="non-terminal residue" evidence="1">
    <location>
        <position position="1"/>
    </location>
</feature>
<organism evidence="1 2">
    <name type="scientific">Xanthomonas citri pv. citri</name>
    <dbReference type="NCBI Taxonomy" id="611301"/>
    <lineage>
        <taxon>Bacteria</taxon>
        <taxon>Pseudomonadati</taxon>
        <taxon>Pseudomonadota</taxon>
        <taxon>Gammaproteobacteria</taxon>
        <taxon>Lysobacterales</taxon>
        <taxon>Lysobacteraceae</taxon>
        <taxon>Xanthomonas</taxon>
    </lineage>
</organism>
<dbReference type="Proteomes" id="UP000653002">
    <property type="component" value="Unassembled WGS sequence"/>
</dbReference>
<name>A0A8I0H805_XANCI</name>
<gene>
    <name evidence="1" type="ORF">GUH15_18195</name>
</gene>
<dbReference type="EMBL" id="JAABFR010001452">
    <property type="protein sequence ID" value="MBD4337952.1"/>
    <property type="molecule type" value="Genomic_DNA"/>
</dbReference>
<sequence length="85" mass="9344">LDDGTGVLGARGAMNEENAEWFARRYQFSPAAFFEGLSAWNEAFADGGSPVSCGGSRYDRRPDGFYAQREARFPKDILFADGAVR</sequence>
<comment type="caution">
    <text evidence="1">The sequence shown here is derived from an EMBL/GenBank/DDBJ whole genome shotgun (WGS) entry which is preliminary data.</text>
</comment>
<evidence type="ECO:0000313" key="2">
    <source>
        <dbReference type="Proteomes" id="UP000653002"/>
    </source>
</evidence>
<proteinExistence type="predicted"/>
<accession>A0A8I0H805</accession>